<sequence>MLYCREYNLNCFHWTDRGLLVENDKSPGSSRSDHVIPFYMNCSDKNPFGHEWNAETERFSRFSSKKTFPITAVVHSHAAFAHHRKILTSPYNRDSRFEFAKPSAIVDLDEIIPVVEEAASFNNNPRGRYPSEGDLLVLDPLLLEIMPRKRPKAPLTDSEQNKIARITITYVLAFFALVLTTFFIIYLA</sequence>
<evidence type="ECO:0000313" key="2">
    <source>
        <dbReference type="EMBL" id="KAF7267997.1"/>
    </source>
</evidence>
<reference evidence="2" key="1">
    <citation type="submission" date="2020-08" db="EMBL/GenBank/DDBJ databases">
        <title>Genome sequencing and assembly of the red palm weevil Rhynchophorus ferrugineus.</title>
        <authorList>
            <person name="Dias G.B."/>
            <person name="Bergman C.M."/>
            <person name="Manee M."/>
        </authorList>
    </citation>
    <scope>NUCLEOTIDE SEQUENCE</scope>
    <source>
        <strain evidence="2">AA-2017</strain>
        <tissue evidence="2">Whole larva</tissue>
    </source>
</reference>
<evidence type="ECO:0000313" key="3">
    <source>
        <dbReference type="Proteomes" id="UP000625711"/>
    </source>
</evidence>
<evidence type="ECO:0000256" key="1">
    <source>
        <dbReference type="SAM" id="Phobius"/>
    </source>
</evidence>
<gene>
    <name evidence="2" type="ORF">GWI33_018840</name>
</gene>
<dbReference type="OrthoDB" id="10627474at2759"/>
<keyword evidence="1" id="KW-0472">Membrane</keyword>
<keyword evidence="1" id="KW-0812">Transmembrane</keyword>
<organism evidence="2 3">
    <name type="scientific">Rhynchophorus ferrugineus</name>
    <name type="common">Red palm weevil</name>
    <name type="synonym">Curculio ferrugineus</name>
    <dbReference type="NCBI Taxonomy" id="354439"/>
    <lineage>
        <taxon>Eukaryota</taxon>
        <taxon>Metazoa</taxon>
        <taxon>Ecdysozoa</taxon>
        <taxon>Arthropoda</taxon>
        <taxon>Hexapoda</taxon>
        <taxon>Insecta</taxon>
        <taxon>Pterygota</taxon>
        <taxon>Neoptera</taxon>
        <taxon>Endopterygota</taxon>
        <taxon>Coleoptera</taxon>
        <taxon>Polyphaga</taxon>
        <taxon>Cucujiformia</taxon>
        <taxon>Curculionidae</taxon>
        <taxon>Dryophthorinae</taxon>
        <taxon>Rhynchophorus</taxon>
    </lineage>
</organism>
<dbReference type="Proteomes" id="UP000625711">
    <property type="component" value="Unassembled WGS sequence"/>
</dbReference>
<name>A0A834HW57_RHYFE</name>
<proteinExistence type="predicted"/>
<dbReference type="EMBL" id="JAACXV010014356">
    <property type="protein sequence ID" value="KAF7267997.1"/>
    <property type="molecule type" value="Genomic_DNA"/>
</dbReference>
<dbReference type="AlphaFoldDB" id="A0A834HW57"/>
<keyword evidence="1" id="KW-1133">Transmembrane helix</keyword>
<accession>A0A834HW57</accession>
<feature type="transmembrane region" description="Helical" evidence="1">
    <location>
        <begin position="168"/>
        <end position="187"/>
    </location>
</feature>
<protein>
    <submittedName>
        <fullName evidence="2">Uncharacterized protein</fullName>
    </submittedName>
</protein>
<keyword evidence="3" id="KW-1185">Reference proteome</keyword>
<comment type="caution">
    <text evidence="2">The sequence shown here is derived from an EMBL/GenBank/DDBJ whole genome shotgun (WGS) entry which is preliminary data.</text>
</comment>